<dbReference type="InterPro" id="IPR025166">
    <property type="entry name" value="Integrase_DNA_bind_dom"/>
</dbReference>
<dbReference type="Pfam" id="PF22022">
    <property type="entry name" value="Phage_int_M"/>
    <property type="match status" value="1"/>
</dbReference>
<evidence type="ECO:0000259" key="6">
    <source>
        <dbReference type="PROSITE" id="PS51898"/>
    </source>
</evidence>
<evidence type="ECO:0000313" key="9">
    <source>
        <dbReference type="Proteomes" id="UP000199328"/>
    </source>
</evidence>
<sequence length="417" mass="45989">MARALTAKAVEAMKADPARRREVPDPALSGLYLVIQPSGAKSWALRYRYGGKPRKLTLGKWPVMGVADARAAASDAIDALEHGADPGAAKQKAKADRRQADLSERDKIKTLVALYGKRHLSTLKSGATVQRELDRHVVAKWGDRDIQDIAKRDVIDLLDEIADSGRIVTANRVRAYLSKFFNWCVDRDVIEVSPAMNVKAVAKETSRDRVLSDDELRWFWAACESEGQPWGTLGKVLLLTGQRLSEVAGMTDAELQGDEWHIPAHRTKNKRAHMVPITGAVRDVLDAIERIDGPAGLYHTTNGRTPLSGYHKGKGYLAARMVQIASDEAGKPVEIPHWTFHDLRRTAATGMARLGIPVRVTEAVLNHVSGTGGGIVGVYQRHDYADEKRRALEAWGRFVLSLAQGQPDNLVRLEEAR</sequence>
<keyword evidence="4" id="KW-0233">DNA recombination</keyword>
<dbReference type="Gene3D" id="1.10.443.10">
    <property type="entry name" value="Intergrase catalytic core"/>
    <property type="match status" value="1"/>
</dbReference>
<dbReference type="Gene3D" id="1.10.150.130">
    <property type="match status" value="1"/>
</dbReference>
<dbReference type="STRING" id="990712.SAMN05216257_105112"/>
<dbReference type="InterPro" id="IPR050808">
    <property type="entry name" value="Phage_Integrase"/>
</dbReference>
<name>A0A1G9FAV2_9RHOB</name>
<accession>A0A1G9FAV2</accession>
<reference evidence="9" key="1">
    <citation type="submission" date="2016-10" db="EMBL/GenBank/DDBJ databases">
        <authorList>
            <person name="Varghese N."/>
            <person name="Submissions S."/>
        </authorList>
    </citation>
    <scope>NUCLEOTIDE SEQUENCE [LARGE SCALE GENOMIC DNA]</scope>
    <source>
        <strain evidence="9">CGMCC 1.10789</strain>
    </source>
</reference>
<dbReference type="Pfam" id="PF00589">
    <property type="entry name" value="Phage_integrase"/>
    <property type="match status" value="1"/>
</dbReference>
<keyword evidence="2" id="KW-0229">DNA integration</keyword>
<dbReference type="Gene3D" id="3.30.160.390">
    <property type="entry name" value="Integrase, DNA-binding domain"/>
    <property type="match status" value="1"/>
</dbReference>
<dbReference type="GO" id="GO:0003677">
    <property type="term" value="F:DNA binding"/>
    <property type="evidence" value="ECO:0007669"/>
    <property type="project" value="UniProtKB-UniRule"/>
</dbReference>
<dbReference type="CDD" id="cd00801">
    <property type="entry name" value="INT_P4_C"/>
    <property type="match status" value="1"/>
</dbReference>
<dbReference type="InterPro" id="IPR002104">
    <property type="entry name" value="Integrase_catalytic"/>
</dbReference>
<gene>
    <name evidence="8" type="ORF">SAMN05216257_105112</name>
</gene>
<keyword evidence="3 5" id="KW-0238">DNA-binding</keyword>
<dbReference type="OrthoDB" id="7615137at2"/>
<comment type="similarity">
    <text evidence="1">Belongs to the 'phage' integrase family.</text>
</comment>
<dbReference type="Proteomes" id="UP000199328">
    <property type="component" value="Unassembled WGS sequence"/>
</dbReference>
<dbReference type="InterPro" id="IPR053876">
    <property type="entry name" value="Phage_int_M"/>
</dbReference>
<proteinExistence type="inferred from homology"/>
<organism evidence="8 9">
    <name type="scientific">Meinhardsimonia xiamenensis</name>
    <dbReference type="NCBI Taxonomy" id="990712"/>
    <lineage>
        <taxon>Bacteria</taxon>
        <taxon>Pseudomonadati</taxon>
        <taxon>Pseudomonadota</taxon>
        <taxon>Alphaproteobacteria</taxon>
        <taxon>Rhodobacterales</taxon>
        <taxon>Paracoccaceae</taxon>
        <taxon>Meinhardsimonia</taxon>
    </lineage>
</organism>
<keyword evidence="9" id="KW-1185">Reference proteome</keyword>
<feature type="domain" description="Tyr recombinase" evidence="6">
    <location>
        <begin position="206"/>
        <end position="393"/>
    </location>
</feature>
<dbReference type="InterPro" id="IPR038488">
    <property type="entry name" value="Integrase_DNA-bd_sf"/>
</dbReference>
<dbReference type="PROSITE" id="PS51898">
    <property type="entry name" value="TYR_RECOMBINASE"/>
    <property type="match status" value="1"/>
</dbReference>
<evidence type="ECO:0000259" key="7">
    <source>
        <dbReference type="PROSITE" id="PS51900"/>
    </source>
</evidence>
<dbReference type="PANTHER" id="PTHR30629:SF2">
    <property type="entry name" value="PROPHAGE INTEGRASE INTS-RELATED"/>
    <property type="match status" value="1"/>
</dbReference>
<dbReference type="AlphaFoldDB" id="A0A1G9FAV2"/>
<evidence type="ECO:0000256" key="2">
    <source>
        <dbReference type="ARBA" id="ARBA00022908"/>
    </source>
</evidence>
<dbReference type="PROSITE" id="PS51900">
    <property type="entry name" value="CB"/>
    <property type="match status" value="1"/>
</dbReference>
<dbReference type="RefSeq" id="WP_092500710.1">
    <property type="nucleotide sequence ID" value="NZ_FNFV01000005.1"/>
</dbReference>
<evidence type="ECO:0000256" key="3">
    <source>
        <dbReference type="ARBA" id="ARBA00023125"/>
    </source>
</evidence>
<dbReference type="GO" id="GO:0015074">
    <property type="term" value="P:DNA integration"/>
    <property type="evidence" value="ECO:0007669"/>
    <property type="project" value="UniProtKB-KW"/>
</dbReference>
<dbReference type="PANTHER" id="PTHR30629">
    <property type="entry name" value="PROPHAGE INTEGRASE"/>
    <property type="match status" value="1"/>
</dbReference>
<dbReference type="SUPFAM" id="SSF56349">
    <property type="entry name" value="DNA breaking-rejoining enzymes"/>
    <property type="match status" value="1"/>
</dbReference>
<dbReference type="InterPro" id="IPR013762">
    <property type="entry name" value="Integrase-like_cat_sf"/>
</dbReference>
<evidence type="ECO:0000256" key="5">
    <source>
        <dbReference type="PROSITE-ProRule" id="PRU01248"/>
    </source>
</evidence>
<dbReference type="InterPro" id="IPR044068">
    <property type="entry name" value="CB"/>
</dbReference>
<protein>
    <submittedName>
        <fullName evidence="8">Site-specific recombinase XerD</fullName>
    </submittedName>
</protein>
<dbReference type="InterPro" id="IPR011010">
    <property type="entry name" value="DNA_brk_join_enz"/>
</dbReference>
<dbReference type="InterPro" id="IPR010998">
    <property type="entry name" value="Integrase_recombinase_N"/>
</dbReference>
<feature type="domain" description="Core-binding (CB)" evidence="7">
    <location>
        <begin position="106"/>
        <end position="185"/>
    </location>
</feature>
<evidence type="ECO:0000256" key="1">
    <source>
        <dbReference type="ARBA" id="ARBA00008857"/>
    </source>
</evidence>
<dbReference type="Pfam" id="PF13356">
    <property type="entry name" value="Arm-DNA-bind_3"/>
    <property type="match status" value="1"/>
</dbReference>
<evidence type="ECO:0000256" key="4">
    <source>
        <dbReference type="ARBA" id="ARBA00023172"/>
    </source>
</evidence>
<dbReference type="GO" id="GO:0006310">
    <property type="term" value="P:DNA recombination"/>
    <property type="evidence" value="ECO:0007669"/>
    <property type="project" value="UniProtKB-KW"/>
</dbReference>
<evidence type="ECO:0000313" key="8">
    <source>
        <dbReference type="EMBL" id="SDK85524.1"/>
    </source>
</evidence>
<dbReference type="EMBL" id="FNFV01000005">
    <property type="protein sequence ID" value="SDK85524.1"/>
    <property type="molecule type" value="Genomic_DNA"/>
</dbReference>